<dbReference type="PROSITE" id="PS00139">
    <property type="entry name" value="THIOL_PROTEASE_CYS"/>
    <property type="match status" value="1"/>
</dbReference>
<sequence>MGLNQFSDMSDQEFDERVLMDSQDCSATGQAVSKASPSVQVPDLPESMDWRERGVVSEVKNQGHCGSCWSFATTGCLEAHLAIKFGDSWHAPRLSEQQLVDCAQAFDNHGCNGGLPSHAFEYVKASGGLSTEFHYPYFAKDQACAFNASSAIAHPGSSFKPTSAGIGVQVPGGSVNLTVGDEAGLKLALATKGPVSIAFQVASDFRHYSHGVYTSEVCKSGPQDVNHAVLAVGYGTDPDSKKPYWLIKNSWDYAWGVEGFFKIEAFKNMCGVADCMAYPDLYGKAEDAAVIV</sequence>
<protein>
    <recommendedName>
        <fullName evidence="4">Peptidase C1A papain C-terminal domain-containing protein</fullName>
    </recommendedName>
</protein>
<organism evidence="6 7">
    <name type="scientific">Polarella glacialis</name>
    <name type="common">Dinoflagellate</name>
    <dbReference type="NCBI Taxonomy" id="89957"/>
    <lineage>
        <taxon>Eukaryota</taxon>
        <taxon>Sar</taxon>
        <taxon>Alveolata</taxon>
        <taxon>Dinophyceae</taxon>
        <taxon>Suessiales</taxon>
        <taxon>Suessiaceae</taxon>
        <taxon>Polarella</taxon>
    </lineage>
</organism>
<reference evidence="6" key="1">
    <citation type="submission" date="2021-02" db="EMBL/GenBank/DDBJ databases">
        <authorList>
            <person name="Dougan E. K."/>
            <person name="Rhodes N."/>
            <person name="Thang M."/>
            <person name="Chan C."/>
        </authorList>
    </citation>
    <scope>NUCLEOTIDE SEQUENCE</scope>
</reference>
<dbReference type="EMBL" id="CAJNNV010014473">
    <property type="protein sequence ID" value="CAE8602634.1"/>
    <property type="molecule type" value="Genomic_DNA"/>
</dbReference>
<dbReference type="Pfam" id="PF00112">
    <property type="entry name" value="Peptidase_C1"/>
    <property type="match status" value="1"/>
</dbReference>
<evidence type="ECO:0000256" key="2">
    <source>
        <dbReference type="ARBA" id="ARBA00023145"/>
    </source>
</evidence>
<keyword evidence="3" id="KW-1015">Disulfide bond</keyword>
<dbReference type="PANTHER" id="PTHR12411">
    <property type="entry name" value="CYSTEINE PROTEASE FAMILY C1-RELATED"/>
    <property type="match status" value="1"/>
</dbReference>
<dbReference type="CDD" id="cd02248">
    <property type="entry name" value="Peptidase_C1A"/>
    <property type="match status" value="1"/>
</dbReference>
<comment type="similarity">
    <text evidence="1">Belongs to the peptidase C1 family.</text>
</comment>
<dbReference type="InterPro" id="IPR025660">
    <property type="entry name" value="Pept_his_AS"/>
</dbReference>
<dbReference type="GO" id="GO:0008234">
    <property type="term" value="F:cysteine-type peptidase activity"/>
    <property type="evidence" value="ECO:0007669"/>
    <property type="project" value="InterPro"/>
</dbReference>
<dbReference type="OrthoDB" id="190265at2759"/>
<evidence type="ECO:0000259" key="4">
    <source>
        <dbReference type="SMART" id="SM00645"/>
    </source>
</evidence>
<dbReference type="Gene3D" id="3.90.70.10">
    <property type="entry name" value="Cysteine proteinases"/>
    <property type="match status" value="1"/>
</dbReference>
<dbReference type="InterPro" id="IPR025661">
    <property type="entry name" value="Pept_asp_AS"/>
</dbReference>
<dbReference type="GO" id="GO:0006508">
    <property type="term" value="P:proteolysis"/>
    <property type="evidence" value="ECO:0007669"/>
    <property type="project" value="InterPro"/>
</dbReference>
<evidence type="ECO:0000313" key="7">
    <source>
        <dbReference type="Proteomes" id="UP000626109"/>
    </source>
</evidence>
<dbReference type="SMART" id="SM00645">
    <property type="entry name" value="Pept_C1"/>
    <property type="match status" value="1"/>
</dbReference>
<dbReference type="InterPro" id="IPR039417">
    <property type="entry name" value="Peptidase_C1A_papain-like"/>
</dbReference>
<proteinExistence type="inferred from homology"/>
<evidence type="ECO:0000313" key="5">
    <source>
        <dbReference type="EMBL" id="CAE8602634.1"/>
    </source>
</evidence>
<dbReference type="Proteomes" id="UP000654075">
    <property type="component" value="Unassembled WGS sequence"/>
</dbReference>
<dbReference type="Proteomes" id="UP000626109">
    <property type="component" value="Unassembled WGS sequence"/>
</dbReference>
<dbReference type="PRINTS" id="PR00705">
    <property type="entry name" value="PAPAIN"/>
</dbReference>
<dbReference type="InterPro" id="IPR038765">
    <property type="entry name" value="Papain-like_cys_pep_sf"/>
</dbReference>
<keyword evidence="8" id="KW-1185">Reference proteome</keyword>
<comment type="caution">
    <text evidence="6">The sequence shown here is derived from an EMBL/GenBank/DDBJ whole genome shotgun (WGS) entry which is preliminary data.</text>
</comment>
<keyword evidence="2" id="KW-0865">Zymogen</keyword>
<dbReference type="SUPFAM" id="SSF54001">
    <property type="entry name" value="Cysteine proteinases"/>
    <property type="match status" value="1"/>
</dbReference>
<name>A0A813JTY6_POLGL</name>
<evidence type="ECO:0000313" key="8">
    <source>
        <dbReference type="Proteomes" id="UP000654075"/>
    </source>
</evidence>
<evidence type="ECO:0000313" key="6">
    <source>
        <dbReference type="EMBL" id="CAE8684542.1"/>
    </source>
</evidence>
<dbReference type="EMBL" id="CAJNNW010026331">
    <property type="protein sequence ID" value="CAE8684542.1"/>
    <property type="molecule type" value="Genomic_DNA"/>
</dbReference>
<gene>
    <name evidence="5" type="ORF">PGLA1383_LOCUS20874</name>
    <name evidence="6" type="ORF">PGLA2088_LOCUS23992</name>
</gene>
<dbReference type="InterPro" id="IPR000668">
    <property type="entry name" value="Peptidase_C1A_C"/>
</dbReference>
<dbReference type="FunFam" id="3.90.70.10:FF:000332">
    <property type="entry name" value="Cathepsin L1"/>
    <property type="match status" value="1"/>
</dbReference>
<dbReference type="OMA" id="HGCHFFN"/>
<evidence type="ECO:0000256" key="1">
    <source>
        <dbReference type="ARBA" id="ARBA00008455"/>
    </source>
</evidence>
<dbReference type="PROSITE" id="PS00640">
    <property type="entry name" value="THIOL_PROTEASE_ASN"/>
    <property type="match status" value="1"/>
</dbReference>
<dbReference type="PROSITE" id="PS00639">
    <property type="entry name" value="THIOL_PROTEASE_HIS"/>
    <property type="match status" value="1"/>
</dbReference>
<dbReference type="InterPro" id="IPR000169">
    <property type="entry name" value="Pept_cys_AS"/>
</dbReference>
<accession>A0A813JTY6</accession>
<feature type="domain" description="Peptidase C1A papain C-terminal" evidence="4">
    <location>
        <begin position="44"/>
        <end position="280"/>
    </location>
</feature>
<dbReference type="AlphaFoldDB" id="A0A813JTY6"/>
<dbReference type="InterPro" id="IPR013128">
    <property type="entry name" value="Peptidase_C1A"/>
</dbReference>
<evidence type="ECO:0000256" key="3">
    <source>
        <dbReference type="ARBA" id="ARBA00023157"/>
    </source>
</evidence>